<feature type="region of interest" description="Disordered" evidence="2">
    <location>
        <begin position="1"/>
        <end position="65"/>
    </location>
</feature>
<organism evidence="3 4">
    <name type="scientific">Leucobacter chromiireducens subsp. chromiireducens</name>
    <dbReference type="NCBI Taxonomy" id="660067"/>
    <lineage>
        <taxon>Bacteria</taxon>
        <taxon>Bacillati</taxon>
        <taxon>Actinomycetota</taxon>
        <taxon>Actinomycetes</taxon>
        <taxon>Micrococcales</taxon>
        <taxon>Microbacteriaceae</taxon>
        <taxon>Leucobacter</taxon>
    </lineage>
</organism>
<reference evidence="3 4" key="1">
    <citation type="submission" date="2018-09" db="EMBL/GenBank/DDBJ databases">
        <title>Comparative genomics of Leucobacter spp.</title>
        <authorList>
            <person name="Reis A.C."/>
            <person name="Kolvenbach B.A."/>
            <person name="Corvini P.F.X."/>
            <person name="Nunes O.C."/>
        </authorList>
    </citation>
    <scope>NUCLEOTIDE SEQUENCE [LARGE SCALE GENOMIC DNA]</scope>
    <source>
        <strain evidence="3 4">L-1</strain>
    </source>
</reference>
<keyword evidence="1" id="KW-0175">Coiled coil</keyword>
<dbReference type="Proteomes" id="UP001646141">
    <property type="component" value="Unassembled WGS sequence"/>
</dbReference>
<protein>
    <submittedName>
        <fullName evidence="3">Uncharacterized protein</fullName>
    </submittedName>
</protein>
<accession>A0ABS1SMN0</accession>
<keyword evidence="4" id="KW-1185">Reference proteome</keyword>
<gene>
    <name evidence="3" type="ORF">D3226_05470</name>
</gene>
<comment type="caution">
    <text evidence="3">The sequence shown here is derived from an EMBL/GenBank/DDBJ whole genome shotgun (WGS) entry which is preliminary data.</text>
</comment>
<dbReference type="EMBL" id="QYAD01000001">
    <property type="protein sequence ID" value="MBL3689411.1"/>
    <property type="molecule type" value="Genomic_DNA"/>
</dbReference>
<feature type="compositionally biased region" description="Low complexity" evidence="2">
    <location>
        <begin position="36"/>
        <end position="53"/>
    </location>
</feature>
<evidence type="ECO:0000256" key="2">
    <source>
        <dbReference type="SAM" id="MobiDB-lite"/>
    </source>
</evidence>
<evidence type="ECO:0000313" key="4">
    <source>
        <dbReference type="Proteomes" id="UP001646141"/>
    </source>
</evidence>
<proteinExistence type="predicted"/>
<name>A0ABS1SMN0_9MICO</name>
<evidence type="ECO:0000256" key="1">
    <source>
        <dbReference type="SAM" id="Coils"/>
    </source>
</evidence>
<dbReference type="RefSeq" id="WP_202381338.1">
    <property type="nucleotide sequence ID" value="NZ_QYAD01000001.1"/>
</dbReference>
<sequence>MADNIDMGSLFKGGSAPSSPTPTHGAESRPQPAPSIPAEAKAAPAAKPAASASQERRAARAVSSTTKLVEDAERLLVQRKQRLAAERRAGLAEVFEKRGEELPTTAAIKKQRERIEKLRQQLDDAQHKLVADEVAAAVKVLRKEHGDADGMDVEALIEHFGGAAASA</sequence>
<feature type="coiled-coil region" evidence="1">
    <location>
        <begin position="69"/>
        <end position="135"/>
    </location>
</feature>
<evidence type="ECO:0000313" key="3">
    <source>
        <dbReference type="EMBL" id="MBL3689411.1"/>
    </source>
</evidence>